<feature type="compositionally biased region" description="Basic and acidic residues" evidence="1">
    <location>
        <begin position="228"/>
        <end position="241"/>
    </location>
</feature>
<gene>
    <name evidence="2" type="ORF">R1flu_028732</name>
</gene>
<dbReference type="AlphaFoldDB" id="A0ABD1XMJ9"/>
<proteinExistence type="predicted"/>
<comment type="caution">
    <text evidence="2">The sequence shown here is derived from an EMBL/GenBank/DDBJ whole genome shotgun (WGS) entry which is preliminary data.</text>
</comment>
<name>A0ABD1XMJ9_9MARC</name>
<feature type="region of interest" description="Disordered" evidence="1">
    <location>
        <begin position="221"/>
        <end position="241"/>
    </location>
</feature>
<evidence type="ECO:0000256" key="1">
    <source>
        <dbReference type="SAM" id="MobiDB-lite"/>
    </source>
</evidence>
<protein>
    <submittedName>
        <fullName evidence="2">Uncharacterized protein</fullName>
    </submittedName>
</protein>
<dbReference type="EMBL" id="JBHFFA010000008">
    <property type="protein sequence ID" value="KAL2610159.1"/>
    <property type="molecule type" value="Genomic_DNA"/>
</dbReference>
<accession>A0ABD1XMJ9</accession>
<sequence length="241" mass="26526">MGAKLAKPNPPADNLAKANADLAMDAMKMSANNFFAQIRLGTASEDSLGYTLTDQKLTDQEMQLIVQTKDNVMSDDIDSAIDSIFSGDWKSVAKFAAKEIIGFLGGGTPTPAEEAVNKEWHQSYLSWEYNTLLQYSTFILKTNAKSTGTLTEDTETTLMACICRGIVDYRSIDPEAIGFQLNKTTTDLTEEQFNALMKDVMSELENSAKISNLKRQLLAGGPLPEEIEPAKPKTETEEQSY</sequence>
<reference evidence="2 3" key="1">
    <citation type="submission" date="2024-09" db="EMBL/GenBank/DDBJ databases">
        <title>Chromosome-scale assembly of Riccia fluitans.</title>
        <authorList>
            <person name="Paukszto L."/>
            <person name="Sawicki J."/>
            <person name="Karawczyk K."/>
            <person name="Piernik-Szablinska J."/>
            <person name="Szczecinska M."/>
            <person name="Mazdziarz M."/>
        </authorList>
    </citation>
    <scope>NUCLEOTIDE SEQUENCE [LARGE SCALE GENOMIC DNA]</scope>
    <source>
        <strain evidence="2">Rf_01</strain>
        <tissue evidence="2">Aerial parts of the thallus</tissue>
    </source>
</reference>
<evidence type="ECO:0000313" key="2">
    <source>
        <dbReference type="EMBL" id="KAL2610159.1"/>
    </source>
</evidence>
<organism evidence="2 3">
    <name type="scientific">Riccia fluitans</name>
    <dbReference type="NCBI Taxonomy" id="41844"/>
    <lineage>
        <taxon>Eukaryota</taxon>
        <taxon>Viridiplantae</taxon>
        <taxon>Streptophyta</taxon>
        <taxon>Embryophyta</taxon>
        <taxon>Marchantiophyta</taxon>
        <taxon>Marchantiopsida</taxon>
        <taxon>Marchantiidae</taxon>
        <taxon>Marchantiales</taxon>
        <taxon>Ricciaceae</taxon>
        <taxon>Riccia</taxon>
    </lineage>
</organism>
<dbReference type="Proteomes" id="UP001605036">
    <property type="component" value="Unassembled WGS sequence"/>
</dbReference>
<evidence type="ECO:0000313" key="3">
    <source>
        <dbReference type="Proteomes" id="UP001605036"/>
    </source>
</evidence>
<keyword evidence="3" id="KW-1185">Reference proteome</keyword>